<dbReference type="InterPro" id="IPR045072">
    <property type="entry name" value="MKRN-like"/>
</dbReference>
<dbReference type="SUPFAM" id="SSF90229">
    <property type="entry name" value="CCCH zinc finger"/>
    <property type="match status" value="3"/>
</dbReference>
<dbReference type="GO" id="GO:0000209">
    <property type="term" value="P:protein polyubiquitination"/>
    <property type="evidence" value="ECO:0007669"/>
    <property type="project" value="InterPro"/>
</dbReference>
<dbReference type="Gene3D" id="1.20.120.1750">
    <property type="match status" value="1"/>
</dbReference>
<evidence type="ECO:0000256" key="4">
    <source>
        <dbReference type="PROSITE-ProRule" id="PRU00723"/>
    </source>
</evidence>
<protein>
    <recommendedName>
        <fullName evidence="5">C3H1-type domain-containing protein</fullName>
    </recommendedName>
</protein>
<dbReference type="Proteomes" id="UP000322873">
    <property type="component" value="Unassembled WGS sequence"/>
</dbReference>
<dbReference type="SMART" id="SM00356">
    <property type="entry name" value="ZnF_C3H1"/>
    <property type="match status" value="3"/>
</dbReference>
<keyword evidence="2 4" id="KW-0863">Zinc-finger</keyword>
<keyword evidence="3 4" id="KW-0862">Zinc</keyword>
<feature type="zinc finger region" description="C3H1-type" evidence="4">
    <location>
        <begin position="90"/>
        <end position="117"/>
    </location>
</feature>
<keyword evidence="1 4" id="KW-0479">Metal-binding</keyword>
<feature type="domain" description="C3H1-type" evidence="5">
    <location>
        <begin position="90"/>
        <end position="117"/>
    </location>
</feature>
<dbReference type="Pfam" id="PF22191">
    <property type="entry name" value="IBR_1"/>
    <property type="match status" value="1"/>
</dbReference>
<dbReference type="SUPFAM" id="SSF57850">
    <property type="entry name" value="RING/U-box"/>
    <property type="match status" value="1"/>
</dbReference>
<dbReference type="InterPro" id="IPR000571">
    <property type="entry name" value="Znf_CCCH"/>
</dbReference>
<reference evidence="6 7" key="1">
    <citation type="submission" date="2019-06" db="EMBL/GenBank/DDBJ databases">
        <title>Genome Sequence of the Brown Rot Fungal Pathogen Monilinia fructicola.</title>
        <authorList>
            <person name="De Miccolis Angelini R.M."/>
            <person name="Landi L."/>
            <person name="Abate D."/>
            <person name="Pollastro S."/>
            <person name="Romanazzi G."/>
            <person name="Faretra F."/>
        </authorList>
    </citation>
    <scope>NUCLEOTIDE SEQUENCE [LARGE SCALE GENOMIC DNA]</scope>
    <source>
        <strain evidence="6 7">Mfrc123</strain>
    </source>
</reference>
<organism evidence="6 7">
    <name type="scientific">Monilinia fructicola</name>
    <name type="common">Brown rot fungus</name>
    <name type="synonym">Ciboria fructicola</name>
    <dbReference type="NCBI Taxonomy" id="38448"/>
    <lineage>
        <taxon>Eukaryota</taxon>
        <taxon>Fungi</taxon>
        <taxon>Dikarya</taxon>
        <taxon>Ascomycota</taxon>
        <taxon>Pezizomycotina</taxon>
        <taxon>Leotiomycetes</taxon>
        <taxon>Helotiales</taxon>
        <taxon>Sclerotiniaceae</taxon>
        <taxon>Monilinia</taxon>
    </lineage>
</organism>
<dbReference type="Gene3D" id="4.10.1000.10">
    <property type="entry name" value="Zinc finger, CCCH-type"/>
    <property type="match status" value="1"/>
</dbReference>
<evidence type="ECO:0000259" key="5">
    <source>
        <dbReference type="PROSITE" id="PS50103"/>
    </source>
</evidence>
<evidence type="ECO:0000313" key="6">
    <source>
        <dbReference type="EMBL" id="KAA8576351.1"/>
    </source>
</evidence>
<dbReference type="Pfam" id="PF14608">
    <property type="entry name" value="zf-CCCH_2"/>
    <property type="match status" value="3"/>
</dbReference>
<dbReference type="InterPro" id="IPR036855">
    <property type="entry name" value="Znf_CCCH_sf"/>
</dbReference>
<accession>A0A5M9K432</accession>
<name>A0A5M9K432_MONFR</name>
<dbReference type="PANTHER" id="PTHR11224">
    <property type="entry name" value="MAKORIN-RELATED"/>
    <property type="match status" value="1"/>
</dbReference>
<dbReference type="VEuPathDB" id="FungiDB:MFRU_009g02370"/>
<dbReference type="GO" id="GO:0008270">
    <property type="term" value="F:zinc ion binding"/>
    <property type="evidence" value="ECO:0007669"/>
    <property type="project" value="UniProtKB-KW"/>
</dbReference>
<evidence type="ECO:0000256" key="2">
    <source>
        <dbReference type="ARBA" id="ARBA00022771"/>
    </source>
</evidence>
<feature type="domain" description="C3H1-type" evidence="5">
    <location>
        <begin position="55"/>
        <end position="82"/>
    </location>
</feature>
<sequence>MVPCKYFTTITGCGRGEVCRYSHETDSTAAALPSMDRLDLNIENQRPSQLLRPQSQALIACKFFAKGLCQKGDGCPFSHELKMSASSGMPTRNDICSFSVRGNCTRGDHCKFQHTSNELNVHSTSQLVNPVEVINTPQSISPHAISIEPSTSLAVVPRVIKNYDNTPADMITRVLSGGMATFGDGAKVYKLSVASDFTTIKITGLPQDTNLRFIETMLAALGIEVPGICIRITGLGTPLSVSAYLRIERPMIGPALSEQLESDWRETEMYAQLKATPVPTYFFSTSDTSRGVNCCKVACSWYRPSKLALLKFADKNIAKAVCRNFNQGHYRVAGKVLTCDQPIVSDRRYDCNYKFLCMLKNIPILADKSDIIGAIDERYRPNEVAIGKKIYEASEEETRDYVKALCSAIGPLASWDPVQDTASKRIKVRVGFQHDPDAREAIMQLNDKHIEILGKGKLMVQQIISVKFKVTTKVYLILQSQIEAYRKIWVEQRIFLGLYHSTDLAQRFISLKIEGDYGDDFKHAKEDLEKLLSGIVAMAGDKPIWNDHFMQPAGLNKIKQIEKDFEVIIDRDRVGQRLRLYGLARATEKAQYTLDSMVKSGLVGYSIALNTQNYLWLSIGGFRQIVSALGKDVASIDTLSTPRRLLIEGGPDEYNTAMAILETKSIVTRSGEAIEEEDDCSICWCPAESPLRQTCAEYKYQASGGQAAFERHILMEGYKRCPRCYAIILKNGGCSHMICGSCKIHICWICFGTFSTAPQCYEHMYAIHGGIMGPEDYEEDVVDDGMAFNAAELAEIEAIGW</sequence>
<comment type="caution">
    <text evidence="6">The sequence shown here is derived from an EMBL/GenBank/DDBJ whole genome shotgun (WGS) entry which is preliminary data.</text>
</comment>
<feature type="zinc finger region" description="C3H1-type" evidence="4">
    <location>
        <begin position="55"/>
        <end position="82"/>
    </location>
</feature>
<dbReference type="PANTHER" id="PTHR11224:SF10">
    <property type="entry name" value="IP09428P-RELATED"/>
    <property type="match status" value="1"/>
</dbReference>
<evidence type="ECO:0000256" key="3">
    <source>
        <dbReference type="ARBA" id="ARBA00022833"/>
    </source>
</evidence>
<gene>
    <name evidence="6" type="ORF">EYC84_006484</name>
</gene>
<proteinExistence type="predicted"/>
<dbReference type="AlphaFoldDB" id="A0A5M9K432"/>
<feature type="zinc finger region" description="C3H1-type" evidence="4">
    <location>
        <begin position="1"/>
        <end position="26"/>
    </location>
</feature>
<keyword evidence="7" id="KW-1185">Reference proteome</keyword>
<dbReference type="EMBL" id="VICG01000001">
    <property type="protein sequence ID" value="KAA8576351.1"/>
    <property type="molecule type" value="Genomic_DNA"/>
</dbReference>
<evidence type="ECO:0000313" key="7">
    <source>
        <dbReference type="Proteomes" id="UP000322873"/>
    </source>
</evidence>
<dbReference type="PROSITE" id="PS50103">
    <property type="entry name" value="ZF_C3H1"/>
    <property type="match status" value="3"/>
</dbReference>
<dbReference type="GO" id="GO:0061630">
    <property type="term" value="F:ubiquitin protein ligase activity"/>
    <property type="evidence" value="ECO:0007669"/>
    <property type="project" value="InterPro"/>
</dbReference>
<feature type="domain" description="C3H1-type" evidence="5">
    <location>
        <begin position="1"/>
        <end position="26"/>
    </location>
</feature>
<evidence type="ECO:0000256" key="1">
    <source>
        <dbReference type="ARBA" id="ARBA00022723"/>
    </source>
</evidence>